<dbReference type="Gene3D" id="6.10.280.130">
    <property type="match status" value="1"/>
</dbReference>
<keyword evidence="5" id="KW-0472">Membrane</keyword>
<keyword evidence="5" id="KW-0812">Transmembrane</keyword>
<dbReference type="AlphaFoldDB" id="A0A8J7Q022"/>
<dbReference type="SUPFAM" id="SSF46626">
    <property type="entry name" value="Cytochrome c"/>
    <property type="match status" value="1"/>
</dbReference>
<evidence type="ECO:0000313" key="7">
    <source>
        <dbReference type="EMBL" id="MBO1317902.1"/>
    </source>
</evidence>
<dbReference type="InterPro" id="IPR009056">
    <property type="entry name" value="Cyt_c-like_dom"/>
</dbReference>
<dbReference type="InterPro" id="IPR036909">
    <property type="entry name" value="Cyt_c-like_dom_sf"/>
</dbReference>
<comment type="caution">
    <text evidence="7">The sequence shown here is derived from an EMBL/GenBank/DDBJ whole genome shotgun (WGS) entry which is preliminary data.</text>
</comment>
<dbReference type="PROSITE" id="PS51007">
    <property type="entry name" value="CYTC"/>
    <property type="match status" value="1"/>
</dbReference>
<dbReference type="GO" id="GO:0009055">
    <property type="term" value="F:electron transfer activity"/>
    <property type="evidence" value="ECO:0007669"/>
    <property type="project" value="InterPro"/>
</dbReference>
<accession>A0A8J7Q022</accession>
<evidence type="ECO:0000259" key="6">
    <source>
        <dbReference type="PROSITE" id="PS51007"/>
    </source>
</evidence>
<keyword evidence="3 4" id="KW-0408">Iron</keyword>
<dbReference type="PANTHER" id="PTHR33751:SF1">
    <property type="entry name" value="CBB3-TYPE CYTOCHROME C OXIDASE SUBUNIT FIXP"/>
    <property type="match status" value="1"/>
</dbReference>
<dbReference type="PANTHER" id="PTHR33751">
    <property type="entry name" value="CBB3-TYPE CYTOCHROME C OXIDASE SUBUNIT FIXP"/>
    <property type="match status" value="1"/>
</dbReference>
<dbReference type="EMBL" id="JAFREP010000004">
    <property type="protein sequence ID" value="MBO1317902.1"/>
    <property type="molecule type" value="Genomic_DNA"/>
</dbReference>
<proteinExistence type="predicted"/>
<dbReference type="InterPro" id="IPR038414">
    <property type="entry name" value="CcoP_N_sf"/>
</dbReference>
<sequence length="205" mass="22321">MVEDKKPLHQHDFDGIEENDNDLPHWWLGIFAVSILFACFYVPYYHFLNPEKLPHAALQAEMAAREAAVAQVAEQKAAEAPEDPEAALTATYSAGGWEESGKAVYTANCAACHANDGGGTIGPNFTDDYYIHGGKLSDLIRVVTEGVPTKGMISWKPILKPQQIQDVSFYVRAMRGTTPATPKEKQGELVDEAGNFVGAAEKPAE</sequence>
<reference evidence="7" key="1">
    <citation type="submission" date="2021-03" db="EMBL/GenBank/DDBJ databases">
        <authorList>
            <person name="Wang G."/>
        </authorList>
    </citation>
    <scope>NUCLEOTIDE SEQUENCE</scope>
    <source>
        <strain evidence="7">KCTC 12899</strain>
    </source>
</reference>
<protein>
    <submittedName>
        <fullName evidence="7">C-type cytochrome</fullName>
    </submittedName>
</protein>
<keyword evidence="1 4" id="KW-0349">Heme</keyword>
<evidence type="ECO:0000313" key="8">
    <source>
        <dbReference type="Proteomes" id="UP000664417"/>
    </source>
</evidence>
<keyword evidence="5" id="KW-1133">Transmembrane helix</keyword>
<keyword evidence="8" id="KW-1185">Reference proteome</keyword>
<dbReference type="Proteomes" id="UP000664417">
    <property type="component" value="Unassembled WGS sequence"/>
</dbReference>
<dbReference type="RefSeq" id="WP_207857403.1">
    <property type="nucleotide sequence ID" value="NZ_JAFREP010000004.1"/>
</dbReference>
<feature type="domain" description="Cytochrome c" evidence="6">
    <location>
        <begin position="96"/>
        <end position="175"/>
    </location>
</feature>
<feature type="transmembrane region" description="Helical" evidence="5">
    <location>
        <begin position="26"/>
        <end position="45"/>
    </location>
</feature>
<dbReference type="GO" id="GO:0020037">
    <property type="term" value="F:heme binding"/>
    <property type="evidence" value="ECO:0007669"/>
    <property type="project" value="InterPro"/>
</dbReference>
<dbReference type="Gene3D" id="1.10.760.10">
    <property type="entry name" value="Cytochrome c-like domain"/>
    <property type="match status" value="1"/>
</dbReference>
<dbReference type="InterPro" id="IPR050597">
    <property type="entry name" value="Cytochrome_c_Oxidase_Subunit"/>
</dbReference>
<keyword evidence="2 4" id="KW-0479">Metal-binding</keyword>
<evidence type="ECO:0000256" key="4">
    <source>
        <dbReference type="PROSITE-ProRule" id="PRU00433"/>
    </source>
</evidence>
<organism evidence="7 8">
    <name type="scientific">Acanthopleuribacter pedis</name>
    <dbReference type="NCBI Taxonomy" id="442870"/>
    <lineage>
        <taxon>Bacteria</taxon>
        <taxon>Pseudomonadati</taxon>
        <taxon>Acidobacteriota</taxon>
        <taxon>Holophagae</taxon>
        <taxon>Acanthopleuribacterales</taxon>
        <taxon>Acanthopleuribacteraceae</taxon>
        <taxon>Acanthopleuribacter</taxon>
    </lineage>
</organism>
<evidence type="ECO:0000256" key="5">
    <source>
        <dbReference type="SAM" id="Phobius"/>
    </source>
</evidence>
<name>A0A8J7Q022_9BACT</name>
<evidence type="ECO:0000256" key="2">
    <source>
        <dbReference type="ARBA" id="ARBA00022723"/>
    </source>
</evidence>
<dbReference type="Pfam" id="PF13442">
    <property type="entry name" value="Cytochrome_CBB3"/>
    <property type="match status" value="1"/>
</dbReference>
<dbReference type="InterPro" id="IPR032858">
    <property type="entry name" value="CcoP_N"/>
</dbReference>
<dbReference type="Pfam" id="PF14715">
    <property type="entry name" value="FixP_N"/>
    <property type="match status" value="1"/>
</dbReference>
<evidence type="ECO:0000256" key="1">
    <source>
        <dbReference type="ARBA" id="ARBA00022617"/>
    </source>
</evidence>
<evidence type="ECO:0000256" key="3">
    <source>
        <dbReference type="ARBA" id="ARBA00023004"/>
    </source>
</evidence>
<gene>
    <name evidence="7" type="ORF">J3U88_05465</name>
</gene>
<dbReference type="GO" id="GO:0046872">
    <property type="term" value="F:metal ion binding"/>
    <property type="evidence" value="ECO:0007669"/>
    <property type="project" value="UniProtKB-KW"/>
</dbReference>